<name>A0A5A9NH32_9TELE</name>
<evidence type="ECO:0000313" key="2">
    <source>
        <dbReference type="EMBL" id="KAA0708386.1"/>
    </source>
</evidence>
<evidence type="ECO:0000313" key="3">
    <source>
        <dbReference type="Proteomes" id="UP000324632"/>
    </source>
</evidence>
<comment type="caution">
    <text evidence="2">The sequence shown here is derived from an EMBL/GenBank/DDBJ whole genome shotgun (WGS) entry which is preliminary data.</text>
</comment>
<evidence type="ECO:0000256" key="1">
    <source>
        <dbReference type="SAM" id="MobiDB-lite"/>
    </source>
</evidence>
<proteinExistence type="predicted"/>
<protein>
    <submittedName>
        <fullName evidence="2">Uncharacterized protein</fullName>
    </submittedName>
</protein>
<sequence>MAVGGVSGESSVCSDVRRFSESQLECELDSQRRERQTKPPRRRYAHRTATSRTAMKGEHLFANMRSAPFLQRVYLLGGEELVVLQATFGESSLGDSFQQITDFNDLPTSLFACNVDQSVFEDQEDKTVGRQWSHLPQGALRGPERLPV</sequence>
<keyword evidence="3" id="KW-1185">Reference proteome</keyword>
<reference evidence="2 3" key="1">
    <citation type="journal article" date="2019" name="Mol. Ecol. Resour.">
        <title>Chromosome-level genome assembly of Triplophysa tibetana, a fish adapted to the harsh high-altitude environment of the Tibetan Plateau.</title>
        <authorList>
            <person name="Yang X."/>
            <person name="Liu H."/>
            <person name="Ma Z."/>
            <person name="Zou Y."/>
            <person name="Zou M."/>
            <person name="Mao Y."/>
            <person name="Li X."/>
            <person name="Wang H."/>
            <person name="Chen T."/>
            <person name="Wang W."/>
            <person name="Yang R."/>
        </authorList>
    </citation>
    <scope>NUCLEOTIDE SEQUENCE [LARGE SCALE GENOMIC DNA]</scope>
    <source>
        <strain evidence="2">TTIB1903HZAU</strain>
        <tissue evidence="2">Muscle</tissue>
    </source>
</reference>
<dbReference type="AlphaFoldDB" id="A0A5A9NH32"/>
<dbReference type="Proteomes" id="UP000324632">
    <property type="component" value="Chromosome 18"/>
</dbReference>
<accession>A0A5A9NH32</accession>
<gene>
    <name evidence="2" type="ORF">E1301_Tti005628</name>
</gene>
<feature type="region of interest" description="Disordered" evidence="1">
    <location>
        <begin position="19"/>
        <end position="51"/>
    </location>
</feature>
<dbReference type="EMBL" id="SOYY01000018">
    <property type="protein sequence ID" value="KAA0708386.1"/>
    <property type="molecule type" value="Genomic_DNA"/>
</dbReference>
<organism evidence="2 3">
    <name type="scientific">Triplophysa tibetana</name>
    <dbReference type="NCBI Taxonomy" id="1572043"/>
    <lineage>
        <taxon>Eukaryota</taxon>
        <taxon>Metazoa</taxon>
        <taxon>Chordata</taxon>
        <taxon>Craniata</taxon>
        <taxon>Vertebrata</taxon>
        <taxon>Euteleostomi</taxon>
        <taxon>Actinopterygii</taxon>
        <taxon>Neopterygii</taxon>
        <taxon>Teleostei</taxon>
        <taxon>Ostariophysi</taxon>
        <taxon>Cypriniformes</taxon>
        <taxon>Nemacheilidae</taxon>
        <taxon>Triplophysa</taxon>
    </lineage>
</organism>